<dbReference type="STRING" id="1278073.MYSTI_06415"/>
<reference evidence="2 3" key="1">
    <citation type="journal article" date="2013" name="Genome Announc.">
        <title>Complete genome sequence of Myxococcus stipitatus strain DSM 14675, a fruiting myxobacterium.</title>
        <authorList>
            <person name="Huntley S."/>
            <person name="Kneip S."/>
            <person name="Treuner-Lange A."/>
            <person name="Sogaard-Andersen L."/>
        </authorList>
    </citation>
    <scope>NUCLEOTIDE SEQUENCE [LARGE SCALE GENOMIC DNA]</scope>
    <source>
        <strain evidence="3">DSM 14675 / JCM 12634 / Mx s8</strain>
    </source>
</reference>
<evidence type="ECO:0000313" key="3">
    <source>
        <dbReference type="Proteomes" id="UP000011131"/>
    </source>
</evidence>
<dbReference type="AlphaFoldDB" id="L7UI42"/>
<dbReference type="OrthoDB" id="5497736at2"/>
<organism evidence="2 3">
    <name type="scientific">Myxococcus stipitatus (strain DSM 14675 / JCM 12634 / Mx s8)</name>
    <dbReference type="NCBI Taxonomy" id="1278073"/>
    <lineage>
        <taxon>Bacteria</taxon>
        <taxon>Pseudomonadati</taxon>
        <taxon>Myxococcota</taxon>
        <taxon>Myxococcia</taxon>
        <taxon>Myxococcales</taxon>
        <taxon>Cystobacterineae</taxon>
        <taxon>Myxococcaceae</taxon>
        <taxon>Myxococcus</taxon>
    </lineage>
</organism>
<feature type="region of interest" description="Disordered" evidence="1">
    <location>
        <begin position="211"/>
        <end position="293"/>
    </location>
</feature>
<sequence length="503" mass="52914">MVDFLKGAASLLAGNGSGGVGTDGAGDARGLPPLISHSIKTVEGVATGNVLLAASGAVGVADELKKNPPAKTEYSAGKVSFARQAEGYASSAAALLAAGARPLDPKMLEYEAALKVLEANFDQLDLADGKKSGSLSKEELRRVANDASLSPQLRGAARFLMENTALFERVDSSGLGSQLFSFMGALHNDDRIKLSGIRSELKRVREEFVRYGRPEAPRTPPKSEPETCPPTTGTRPPTTGGTRPPSTGGTSPGTRPPTTGGASPGTRPPTTGGQPPRPGGTEGSKLPTSKEPDFGEYLDAVKVLRDNWGTFDTAVGAKDDRVSRENLVALLENPAVSSTLKRAAQFFKDHPEYFDRLEMAAGKGSRDGVIGPGDVTAELALSGGKTPSTSTEKGSNVRALIDDPRMSIEDKVQAILGAISSETEDEILEVMGQMASAGENRAVLGTTDADKRAAAKIDGDMRALELRLQRLVEKRKSMFDLMSNMSAKFNEMAKTAISNLRNA</sequence>
<gene>
    <name evidence="2" type="ordered locus">MYSTI_06415</name>
</gene>
<dbReference type="EMBL" id="CP004025">
    <property type="protein sequence ID" value="AGC47688.1"/>
    <property type="molecule type" value="Genomic_DNA"/>
</dbReference>
<proteinExistence type="predicted"/>
<dbReference type="Proteomes" id="UP000011131">
    <property type="component" value="Chromosome"/>
</dbReference>
<accession>L7UI42</accession>
<feature type="compositionally biased region" description="Low complexity" evidence="1">
    <location>
        <begin position="229"/>
        <end position="274"/>
    </location>
</feature>
<protein>
    <submittedName>
        <fullName evidence="2">Uncharacterized protein</fullName>
    </submittedName>
</protein>
<name>L7UI42_MYXSD</name>
<keyword evidence="3" id="KW-1185">Reference proteome</keyword>
<dbReference type="KEGG" id="msd:MYSTI_06415"/>
<dbReference type="PATRIC" id="fig|1278073.3.peg.6512"/>
<dbReference type="RefSeq" id="WP_015351942.1">
    <property type="nucleotide sequence ID" value="NC_020126.1"/>
</dbReference>
<evidence type="ECO:0000256" key="1">
    <source>
        <dbReference type="SAM" id="MobiDB-lite"/>
    </source>
</evidence>
<evidence type="ECO:0000313" key="2">
    <source>
        <dbReference type="EMBL" id="AGC47688.1"/>
    </source>
</evidence>
<dbReference type="HOGENOM" id="CLU_043264_0_0_7"/>
<feature type="compositionally biased region" description="Basic and acidic residues" evidence="1">
    <location>
        <begin position="211"/>
        <end position="225"/>
    </location>
</feature>